<dbReference type="RefSeq" id="WP_054844992.1">
    <property type="nucleotide sequence ID" value="NZ_AP018929.1"/>
</dbReference>
<dbReference type="OrthoDB" id="28177at2157"/>
<evidence type="ECO:0000313" key="4">
    <source>
        <dbReference type="Proteomes" id="UP000325030"/>
    </source>
</evidence>
<dbReference type="AlphaFoldDB" id="A0A510E3P4"/>
<evidence type="ECO:0008006" key="5">
    <source>
        <dbReference type="Google" id="ProtNLM"/>
    </source>
</evidence>
<dbReference type="GeneID" id="41717975"/>
<dbReference type="Proteomes" id="UP000325030">
    <property type="component" value="Chromosome"/>
</dbReference>
<accession>A0A510E3P4</accession>
<dbReference type="Proteomes" id="UP000322983">
    <property type="component" value="Chromosome"/>
</dbReference>
<sequence>MKILAEIHPKKKLEKLKAQLEDILNSFDGIDIPDSPMGEPSMMPVSIGSIARIVSKEEKDIIINQRLADVNELFVRSLSITARTFNLAIAFTHGDPPRFGRETGYLASEEAIKISKEYGVSSGLMLSFNKDIDEMKKRALKAKEANFFFLLRATTENVTKIGNEVIRKAIPYVIVKTEANSAFIKEISQPFVEERNLLEEIETYRRIGVNVVLISTLGNNESMKEVSNKLFH</sequence>
<dbReference type="PANTHER" id="PTHR38755:SF1">
    <property type="entry name" value="METHYLENE-TETRAHYDROFOLATE REDUCTASE C-TERMINAL DOMAIN-CONTAINING PROTEIN"/>
    <property type="match status" value="1"/>
</dbReference>
<dbReference type="EMBL" id="AP018929">
    <property type="protein sequence ID" value="BBG24352.1"/>
    <property type="molecule type" value="Genomic_DNA"/>
</dbReference>
<evidence type="ECO:0000313" key="1">
    <source>
        <dbReference type="EMBL" id="BBG24352.1"/>
    </source>
</evidence>
<name>A0A510E3P4_9CREN</name>
<protein>
    <recommendedName>
        <fullName evidence="5">Methylenetetrahydrofolate reductase (NAD(P)H)</fullName>
    </recommendedName>
</protein>
<dbReference type="KEGG" id="step:IC006_1662"/>
<reference evidence="4" key="1">
    <citation type="submission" date="2018-09" db="EMBL/GenBank/DDBJ databases">
        <title>Complete Genome Sequencing of Sulfolobus sp. JCM 16834.</title>
        <authorList>
            <person name="Kato S."/>
            <person name="Itoh T."/>
            <person name="Ohkuma M."/>
        </authorList>
    </citation>
    <scope>NUCLEOTIDE SEQUENCE [LARGE SCALE GENOMIC DNA]</scope>
    <source>
        <strain evidence="4">IC-007</strain>
    </source>
</reference>
<reference evidence="2 3" key="2">
    <citation type="journal article" date="2020" name="Int. J. Syst. Evol. Microbiol.">
        <title>Sulfuracidifex tepidarius gen. nov., sp. nov. and transfer of Sulfolobus metallicus Huber and Stetter 1992 to the genus Sulfuracidifex as Sulfuracidifex metallicus comb. nov.</title>
        <authorList>
            <person name="Itoh T."/>
            <person name="Miura T."/>
            <person name="Sakai H.D."/>
            <person name="Kato S."/>
            <person name="Ohkuma M."/>
            <person name="Takashina T."/>
        </authorList>
    </citation>
    <scope>NUCLEOTIDE SEQUENCE</scope>
    <source>
        <strain evidence="1 3">IC-006</strain>
        <strain evidence="2">IC-007</strain>
    </source>
</reference>
<dbReference type="EMBL" id="AP018930">
    <property type="protein sequence ID" value="BBG27109.1"/>
    <property type="molecule type" value="Genomic_DNA"/>
</dbReference>
<dbReference type="STRING" id="1294262.GCA_001316085_00364"/>
<evidence type="ECO:0000313" key="3">
    <source>
        <dbReference type="Proteomes" id="UP000322983"/>
    </source>
</evidence>
<organism evidence="2 4">
    <name type="scientific">Sulfuracidifex tepidarius</name>
    <dbReference type="NCBI Taxonomy" id="1294262"/>
    <lineage>
        <taxon>Archaea</taxon>
        <taxon>Thermoproteota</taxon>
        <taxon>Thermoprotei</taxon>
        <taxon>Sulfolobales</taxon>
        <taxon>Sulfolobaceae</taxon>
        <taxon>Sulfuracidifex</taxon>
    </lineage>
</organism>
<keyword evidence="3" id="KW-1185">Reference proteome</keyword>
<proteinExistence type="predicted"/>
<accession>A0A510DVV7</accession>
<dbReference type="PANTHER" id="PTHR38755">
    <property type="entry name" value="5,10-METHYLENETETRAHYDROFOLATE REDUCTASE"/>
    <property type="match status" value="1"/>
</dbReference>
<gene>
    <name evidence="1" type="ORF">IC006_1662</name>
    <name evidence="2" type="ORF">IC007_1639</name>
</gene>
<evidence type="ECO:0000313" key="2">
    <source>
        <dbReference type="EMBL" id="BBG27109.1"/>
    </source>
</evidence>